<comment type="caution">
    <text evidence="2">The sequence shown here is derived from an EMBL/GenBank/DDBJ whole genome shotgun (WGS) entry which is preliminary data.</text>
</comment>
<sequence>MGFPARRYKEFPPSPASPHHHPDTVIVEAPAQPRLPLPKRLFAVWGFWGWDCPPRFSSLLAGVRVGSWSHLSDAAS</sequence>
<reference evidence="2" key="1">
    <citation type="submission" date="2021-01" db="EMBL/GenBank/DDBJ databases">
        <authorList>
            <person name="Zahm M."/>
            <person name="Roques C."/>
            <person name="Cabau C."/>
            <person name="Klopp C."/>
            <person name="Donnadieu C."/>
            <person name="Jouanno E."/>
            <person name="Lampietro C."/>
            <person name="Louis A."/>
            <person name="Herpin A."/>
            <person name="Echchiki A."/>
            <person name="Berthelot C."/>
            <person name="Parey E."/>
            <person name="Roest-Crollius H."/>
            <person name="Braasch I."/>
            <person name="Postlethwait J."/>
            <person name="Bobe J."/>
            <person name="Montfort J."/>
            <person name="Bouchez O."/>
            <person name="Begum T."/>
            <person name="Mejri S."/>
            <person name="Adams A."/>
            <person name="Chen W.-J."/>
            <person name="Guiguen Y."/>
        </authorList>
    </citation>
    <scope>NUCLEOTIDE SEQUENCE</scope>
    <source>
        <strain evidence="2">YG-15Mar2019-1</strain>
        <tissue evidence="2">Brain</tissue>
    </source>
</reference>
<dbReference type="AlphaFoldDB" id="A0A9D3T7Q8"/>
<dbReference type="EMBL" id="JAFDVH010000014">
    <property type="protein sequence ID" value="KAG7464611.1"/>
    <property type="molecule type" value="Genomic_DNA"/>
</dbReference>
<evidence type="ECO:0000313" key="3">
    <source>
        <dbReference type="Proteomes" id="UP001046870"/>
    </source>
</evidence>
<name>A0A9D3T7Q8_MEGAT</name>
<accession>A0A9D3T7Q8</accession>
<keyword evidence="3" id="KW-1185">Reference proteome</keyword>
<gene>
    <name evidence="2" type="ORF">MATL_G00167520</name>
</gene>
<evidence type="ECO:0000313" key="2">
    <source>
        <dbReference type="EMBL" id="KAG7464611.1"/>
    </source>
</evidence>
<protein>
    <submittedName>
        <fullName evidence="2">Uncharacterized protein</fullName>
    </submittedName>
</protein>
<dbReference type="Proteomes" id="UP001046870">
    <property type="component" value="Chromosome 14"/>
</dbReference>
<feature type="region of interest" description="Disordered" evidence="1">
    <location>
        <begin position="1"/>
        <end position="23"/>
    </location>
</feature>
<proteinExistence type="predicted"/>
<evidence type="ECO:0000256" key="1">
    <source>
        <dbReference type="SAM" id="MobiDB-lite"/>
    </source>
</evidence>
<organism evidence="2 3">
    <name type="scientific">Megalops atlanticus</name>
    <name type="common">Tarpon</name>
    <name type="synonym">Clupea gigantea</name>
    <dbReference type="NCBI Taxonomy" id="7932"/>
    <lineage>
        <taxon>Eukaryota</taxon>
        <taxon>Metazoa</taxon>
        <taxon>Chordata</taxon>
        <taxon>Craniata</taxon>
        <taxon>Vertebrata</taxon>
        <taxon>Euteleostomi</taxon>
        <taxon>Actinopterygii</taxon>
        <taxon>Neopterygii</taxon>
        <taxon>Teleostei</taxon>
        <taxon>Elopiformes</taxon>
        <taxon>Megalopidae</taxon>
        <taxon>Megalops</taxon>
    </lineage>
</organism>